<evidence type="ECO:0000259" key="3">
    <source>
        <dbReference type="Pfam" id="PF13359"/>
    </source>
</evidence>
<protein>
    <submittedName>
        <fullName evidence="4">Protein ALP1-like</fullName>
    </submittedName>
</protein>
<reference evidence="4" key="1">
    <citation type="submission" date="2021-07" db="EMBL/GenBank/DDBJ databases">
        <authorList>
            <person name="Catto M.A."/>
            <person name="Jacobson A."/>
            <person name="Kennedy G."/>
            <person name="Labadie P."/>
            <person name="Hunt B.G."/>
            <person name="Srinivasan R."/>
        </authorList>
    </citation>
    <scope>NUCLEOTIDE SEQUENCE</scope>
    <source>
        <strain evidence="4">PL_HMW_Pooled</strain>
        <tissue evidence="4">Head</tissue>
    </source>
</reference>
<keyword evidence="2" id="KW-0479">Metal-binding</keyword>
<evidence type="ECO:0000313" key="4">
    <source>
        <dbReference type="EMBL" id="KAK3922257.1"/>
    </source>
</evidence>
<name>A0AAE1HJ66_9NEOP</name>
<keyword evidence="5" id="KW-1185">Reference proteome</keyword>
<evidence type="ECO:0000256" key="1">
    <source>
        <dbReference type="ARBA" id="ARBA00001968"/>
    </source>
</evidence>
<accession>A0AAE1HJ66</accession>
<comment type="cofactor">
    <cofactor evidence="1">
        <name>a divalent metal cation</name>
        <dbReference type="ChEBI" id="CHEBI:60240"/>
    </cofactor>
</comment>
<evidence type="ECO:0000256" key="2">
    <source>
        <dbReference type="ARBA" id="ARBA00022723"/>
    </source>
</evidence>
<proteinExistence type="predicted"/>
<sequence>MSDSKRMQDGTPPVVESDVLTIPVPNDFSKEDGNLKGANASVALVKEEEAAEGDDDSVVIIKEEKAATPKKLLVPMFMCVDSIGQTPINKQKVLHTSPSIGYPACSKKRLTLQNETGNYAVAVIFCYFDPIMAPSLSKVLKYYCLLDAELRSQGRPLTISERRFLEYAIAYNHHRRLSSYCKRQALLALRARNTRRWHVRPIFRNREIYGAWYSLIPTMRESDPEEYFRFLRMTPDCFDWLLSKVEPFIKKKSNRQSISPGERLAITLRYLASADSQQSLSYLFRLSNQVISKIVTETTAVIWYTLKPVVFEEITEDFWRRKASEFESMWQFPISFPSVDPSFFNYKGANSIILFAVADATYKFIVADCGARGRESDGGVFERSQFGKLFKEDKLLALHNLHLMREDSIPPKQRLYLPAGFADTYKSNGVLKAGRWRNKEVSMEKSIFQNLALQEVHCAAPHTNGRPPKMVRDDFIELFIAEPLPWQWDLLL</sequence>
<dbReference type="InterPro" id="IPR027806">
    <property type="entry name" value="HARBI1_dom"/>
</dbReference>
<dbReference type="AlphaFoldDB" id="A0AAE1HJ66"/>
<comment type="caution">
    <text evidence="4">The sequence shown here is derived from an EMBL/GenBank/DDBJ whole genome shotgun (WGS) entry which is preliminary data.</text>
</comment>
<organism evidence="4 5">
    <name type="scientific">Frankliniella fusca</name>
    <dbReference type="NCBI Taxonomy" id="407009"/>
    <lineage>
        <taxon>Eukaryota</taxon>
        <taxon>Metazoa</taxon>
        <taxon>Ecdysozoa</taxon>
        <taxon>Arthropoda</taxon>
        <taxon>Hexapoda</taxon>
        <taxon>Insecta</taxon>
        <taxon>Pterygota</taxon>
        <taxon>Neoptera</taxon>
        <taxon>Paraneoptera</taxon>
        <taxon>Thysanoptera</taxon>
        <taxon>Terebrantia</taxon>
        <taxon>Thripoidea</taxon>
        <taxon>Thripidae</taxon>
        <taxon>Frankliniella</taxon>
    </lineage>
</organism>
<dbReference type="GO" id="GO:0046872">
    <property type="term" value="F:metal ion binding"/>
    <property type="evidence" value="ECO:0007669"/>
    <property type="project" value="UniProtKB-KW"/>
</dbReference>
<reference evidence="4" key="2">
    <citation type="journal article" date="2023" name="BMC Genomics">
        <title>Pest status, molecular evolution, and epigenetic factors derived from the genome assembly of Frankliniella fusca, a thysanopteran phytovirus vector.</title>
        <authorList>
            <person name="Catto M.A."/>
            <person name="Labadie P.E."/>
            <person name="Jacobson A.L."/>
            <person name="Kennedy G.G."/>
            <person name="Srinivasan R."/>
            <person name="Hunt B.G."/>
        </authorList>
    </citation>
    <scope>NUCLEOTIDE SEQUENCE</scope>
    <source>
        <strain evidence="4">PL_HMW_Pooled</strain>
    </source>
</reference>
<feature type="domain" description="DDE Tnp4" evidence="3">
    <location>
        <begin position="332"/>
        <end position="394"/>
    </location>
</feature>
<gene>
    <name evidence="4" type="ORF">KUF71_011731</name>
</gene>
<dbReference type="Pfam" id="PF13359">
    <property type="entry name" value="DDE_Tnp_4"/>
    <property type="match status" value="1"/>
</dbReference>
<evidence type="ECO:0000313" key="5">
    <source>
        <dbReference type="Proteomes" id="UP001219518"/>
    </source>
</evidence>
<dbReference type="EMBL" id="JAHWGI010001079">
    <property type="protein sequence ID" value="KAK3922257.1"/>
    <property type="molecule type" value="Genomic_DNA"/>
</dbReference>
<dbReference type="Proteomes" id="UP001219518">
    <property type="component" value="Unassembled WGS sequence"/>
</dbReference>